<dbReference type="RefSeq" id="WP_274187965.1">
    <property type="nucleotide sequence ID" value="NZ_BAABHN010000051.1"/>
</dbReference>
<sequence>MVLERPAVTGLPHLDVGKHTDPEQGACLMEYVSVLAGLRFTDRPACTPGAVAVVARRVNDAVSDRARPRLAPSAPDLIDIRPRQGGLDDVVVLCCTTTGLAVAPGDRHLTALRRRARRRLGHPWLRWLRLPAHAVVHEAVIAVVATLEHLPAEDRDERLIALLAEVVRAARGATAGPPSAGRTDDVPPRATPVAASGAVASARGTERR</sequence>
<comment type="caution">
    <text evidence="2">The sequence shown here is derived from an EMBL/GenBank/DDBJ whole genome shotgun (WGS) entry which is preliminary data.</text>
</comment>
<gene>
    <name evidence="2" type="ORF">ACFPEL_25645</name>
</gene>
<dbReference type="Proteomes" id="UP001595909">
    <property type="component" value="Unassembled WGS sequence"/>
</dbReference>
<proteinExistence type="predicted"/>
<evidence type="ECO:0000313" key="2">
    <source>
        <dbReference type="EMBL" id="MFC4835818.1"/>
    </source>
</evidence>
<dbReference type="EMBL" id="JBHSIM010000051">
    <property type="protein sequence ID" value="MFC4835818.1"/>
    <property type="molecule type" value="Genomic_DNA"/>
</dbReference>
<accession>A0ABV9RNL6</accession>
<reference evidence="3" key="1">
    <citation type="journal article" date="2019" name="Int. J. Syst. Evol. Microbiol.">
        <title>The Global Catalogue of Microorganisms (GCM) 10K type strain sequencing project: providing services to taxonomists for standard genome sequencing and annotation.</title>
        <authorList>
            <consortium name="The Broad Institute Genomics Platform"/>
            <consortium name="The Broad Institute Genome Sequencing Center for Infectious Disease"/>
            <person name="Wu L."/>
            <person name="Ma J."/>
        </authorList>
    </citation>
    <scope>NUCLEOTIDE SEQUENCE [LARGE SCALE GENOMIC DNA]</scope>
    <source>
        <strain evidence="3">CCUG 50347</strain>
    </source>
</reference>
<keyword evidence="3" id="KW-1185">Reference proteome</keyword>
<evidence type="ECO:0000313" key="3">
    <source>
        <dbReference type="Proteomes" id="UP001595909"/>
    </source>
</evidence>
<organism evidence="2 3">
    <name type="scientific">Actinomycetospora chibensis</name>
    <dbReference type="NCBI Taxonomy" id="663606"/>
    <lineage>
        <taxon>Bacteria</taxon>
        <taxon>Bacillati</taxon>
        <taxon>Actinomycetota</taxon>
        <taxon>Actinomycetes</taxon>
        <taxon>Pseudonocardiales</taxon>
        <taxon>Pseudonocardiaceae</taxon>
        <taxon>Actinomycetospora</taxon>
    </lineage>
</organism>
<evidence type="ECO:0000256" key="1">
    <source>
        <dbReference type="SAM" id="MobiDB-lite"/>
    </source>
</evidence>
<feature type="region of interest" description="Disordered" evidence="1">
    <location>
        <begin position="172"/>
        <end position="208"/>
    </location>
</feature>
<feature type="compositionally biased region" description="Low complexity" evidence="1">
    <location>
        <begin position="191"/>
        <end position="208"/>
    </location>
</feature>
<name>A0ABV9RNL6_9PSEU</name>
<protein>
    <submittedName>
        <fullName evidence="2">Uncharacterized protein</fullName>
    </submittedName>
</protein>